<protein>
    <recommendedName>
        <fullName evidence="4">Methoxymalonate biosynthesis protein</fullName>
    </recommendedName>
</protein>
<dbReference type="Proteomes" id="UP000190037">
    <property type="component" value="Unassembled WGS sequence"/>
</dbReference>
<dbReference type="AlphaFoldDB" id="A0A1T3P4R5"/>
<dbReference type="SUPFAM" id="SSF56784">
    <property type="entry name" value="HAD-like"/>
    <property type="match status" value="1"/>
</dbReference>
<reference evidence="2 3" key="1">
    <citation type="submission" date="2017-03" db="EMBL/GenBank/DDBJ databases">
        <title>Draft genome sequence of Streptomyces scabrisporus NF3, endophyte isolated from Amphipterygium adstringens.</title>
        <authorList>
            <person name="Vazquez M."/>
            <person name="Ceapa C.D."/>
            <person name="Rodriguez Luna D."/>
            <person name="Sanchez Esquivel S."/>
        </authorList>
    </citation>
    <scope>NUCLEOTIDE SEQUENCE [LARGE SCALE GENOMIC DNA]</scope>
    <source>
        <strain evidence="2 3">NF3</strain>
    </source>
</reference>
<accession>A0A1T3P4R5</accession>
<name>A0A1T3P4R5_9ACTN</name>
<dbReference type="InterPro" id="IPR023214">
    <property type="entry name" value="HAD_sf"/>
</dbReference>
<comment type="caution">
    <text evidence="2">The sequence shown here is derived from an EMBL/GenBank/DDBJ whole genome shotgun (WGS) entry which is preliminary data.</text>
</comment>
<evidence type="ECO:0008006" key="4">
    <source>
        <dbReference type="Google" id="ProtNLM"/>
    </source>
</evidence>
<evidence type="ECO:0000256" key="1">
    <source>
        <dbReference type="SAM" id="MobiDB-lite"/>
    </source>
</evidence>
<dbReference type="InterPro" id="IPR010037">
    <property type="entry name" value="FkbH_domain"/>
</dbReference>
<dbReference type="STRING" id="159449.B4N89_26910"/>
<dbReference type="OrthoDB" id="323926at2"/>
<keyword evidence="3" id="KW-1185">Reference proteome</keyword>
<sequence>MCWAGGESGRGRRRTPRWGRNTRAPARAIPPVLVKCLVWDLDNTLWRGTLSEDETIDPFPTIREVVAGLDARGILQSVCSRNDHDPAWARLQALGMTEWFVVPEIGWGRKSDGVRRIAERLGFATSTIAFIDDQPAERAEVAHHLPDVRCYRAEDAATLLDRPEFSPTSVTVDARRRRTMYRAGVRRTDEQARFTGSHDDFLRSLEMVMHIGRATEDELSRVEELTLRTSQMNATGVHYPDTALRALVDDACHEVLVTTLTDRFGPHGAVGVLLLRKHPRAWHLKLLATSCRVVAFGAGTIILNWLADQAARARVHLLADFRATDRNRMMEIAYRFAGFDERPCACRGAAGEPGSDDGDVQVLHLVAERRPRSETVRLIAPDLVVTADGPG</sequence>
<evidence type="ECO:0000313" key="2">
    <source>
        <dbReference type="EMBL" id="OPC84076.1"/>
    </source>
</evidence>
<feature type="region of interest" description="Disordered" evidence="1">
    <location>
        <begin position="1"/>
        <end position="22"/>
    </location>
</feature>
<evidence type="ECO:0000313" key="3">
    <source>
        <dbReference type="Proteomes" id="UP000190037"/>
    </source>
</evidence>
<dbReference type="NCBIfam" id="TIGR01686">
    <property type="entry name" value="FkbH"/>
    <property type="match status" value="1"/>
</dbReference>
<proteinExistence type="predicted"/>
<dbReference type="InterPro" id="IPR036412">
    <property type="entry name" value="HAD-like_sf"/>
</dbReference>
<dbReference type="InterPro" id="IPR010033">
    <property type="entry name" value="HAD_SF_ppase_IIIC"/>
</dbReference>
<dbReference type="NCBIfam" id="TIGR01681">
    <property type="entry name" value="HAD-SF-IIIC"/>
    <property type="match status" value="1"/>
</dbReference>
<dbReference type="RefSeq" id="WP_078978369.1">
    <property type="nucleotide sequence ID" value="NZ_MWQN01000001.1"/>
</dbReference>
<gene>
    <name evidence="2" type="ORF">B4N89_26910</name>
</gene>
<dbReference type="Pfam" id="PF00702">
    <property type="entry name" value="Hydrolase"/>
    <property type="match status" value="1"/>
</dbReference>
<dbReference type="EMBL" id="MWQN01000001">
    <property type="protein sequence ID" value="OPC84076.1"/>
    <property type="molecule type" value="Genomic_DNA"/>
</dbReference>
<organism evidence="2 3">
    <name type="scientific">Embleya scabrispora</name>
    <dbReference type="NCBI Taxonomy" id="159449"/>
    <lineage>
        <taxon>Bacteria</taxon>
        <taxon>Bacillati</taxon>
        <taxon>Actinomycetota</taxon>
        <taxon>Actinomycetes</taxon>
        <taxon>Kitasatosporales</taxon>
        <taxon>Streptomycetaceae</taxon>
        <taxon>Embleya</taxon>
    </lineage>
</organism>
<dbReference type="Gene3D" id="3.40.50.1000">
    <property type="entry name" value="HAD superfamily/HAD-like"/>
    <property type="match status" value="1"/>
</dbReference>